<dbReference type="InterPro" id="IPR041700">
    <property type="entry name" value="OMP_b-brl_3"/>
</dbReference>
<reference evidence="4 5" key="1">
    <citation type="submission" date="2018-09" db="EMBL/GenBank/DDBJ databases">
        <title>Genome sequencing of strain 6GH32-13.</title>
        <authorList>
            <person name="Weon H.-Y."/>
            <person name="Heo J."/>
            <person name="Kwon S.-W."/>
        </authorList>
    </citation>
    <scope>NUCLEOTIDE SEQUENCE [LARGE SCALE GENOMIC DNA]</scope>
    <source>
        <strain evidence="4 5">5GH32-13</strain>
    </source>
</reference>
<dbReference type="GO" id="GO:0030246">
    <property type="term" value="F:carbohydrate binding"/>
    <property type="evidence" value="ECO:0007669"/>
    <property type="project" value="InterPro"/>
</dbReference>
<gene>
    <name evidence="4" type="ORF">D3H65_22575</name>
</gene>
<keyword evidence="2" id="KW-0732">Signal</keyword>
<dbReference type="Gene3D" id="2.60.40.1120">
    <property type="entry name" value="Carboxypeptidase-like, regulatory domain"/>
    <property type="match status" value="1"/>
</dbReference>
<dbReference type="Proteomes" id="UP000263900">
    <property type="component" value="Chromosome"/>
</dbReference>
<evidence type="ECO:0000256" key="2">
    <source>
        <dbReference type="SAM" id="SignalP"/>
    </source>
</evidence>
<dbReference type="EMBL" id="CP032157">
    <property type="protein sequence ID" value="AXY76613.1"/>
    <property type="molecule type" value="Genomic_DNA"/>
</dbReference>
<evidence type="ECO:0000256" key="1">
    <source>
        <dbReference type="SAM" id="MobiDB-lite"/>
    </source>
</evidence>
<dbReference type="RefSeq" id="WP_119052490.1">
    <property type="nucleotide sequence ID" value="NZ_CP032157.1"/>
</dbReference>
<feature type="region of interest" description="Disordered" evidence="1">
    <location>
        <begin position="963"/>
        <end position="989"/>
    </location>
</feature>
<feature type="domain" description="Outer membrane protein beta-barrel" evidence="3">
    <location>
        <begin position="483"/>
        <end position="825"/>
    </location>
</feature>
<sequence length="989" mass="108839">MSKILTLLILLTGLGSAALAQKGSVKGKLTDSTYKEVLSEATVSILHIQDSSVVAYTISNAKGEFEIKNLDTGTFRLMVSYQGYQPFSKKITIRADQPTIDLATLYMDKKTTLLDEVIVEAPPISVKKDTVEFKASAFKTKPNSTAEDVLKKVPGMQVDKDGNVKAQGEDVQKVYVDGKEFFGSDPKLATKNITADMIESIQVFDDMSDQAKFTRIDDGSRSKTINIRLKKDKRKGYFGRAVVGGGYSEDPNDFRYDGSFNFSRFNGDRRISILGQFNNVNKQSFSFNDISGGGGGGNRGGGGGFGGGGFGGFGGGGGGFGGGGRGGGMGFGLLSNGASGGITKTFSGGINYTDKWSSKVDVTGSYFYSNTNNHAEQAIQQTSDLNRFAKDSSAIQNEIVATDTKNQNHRFSLRIEAAIDSMNSILYTPTATIQRSQTQNYQVDTIHRYSPKFGGNYMANTILTNNYSDREGYNINNNLLYRRKFHKPGRTFTLGLNNSINNSETDGKTYSPIRSYDFGGALIQDSTQDFISNSTTKSSSTVVSTSYTEPIGHNKIIELNYAYTNTHNTSDRVAYNYDSSVKNYTIKNLAQSNYFENDNIKHRAGANFRIQTAKYNFQVGGAVEYSDLTNRTVRPLTAKDTTVQQSFVNFQPIARLNFTFTRTKNLRISYMGRTNQPSITQLQDAPDFSNQFSVSNGNPFLKQEYNNFVNINYSSFNISTFKLFSANLNFNNTSNKIVNNVDTVPEKFKKYNNTPGAQYIVPVNLNGSFSASSFITLGLPLKGKLKGSNLNFNNNAAYNRTAGIQSGSTYFTNTFNITQTASINIDYKGLNVGLNGSVTYNNVSYSGNLSGTPKQKYYTQNYGMDLSYTFLKSIVYSSDFNYIINTGRGEGFNQSVPLWNTSLALQLFKKKNGEIKFSVNDLLNQNQSITRTVNGLNITDTRSLVLKRYFMLTFTYNLNRAGAPNQQGRGEGGPGGMPRQFRMGGQRGG</sequence>
<dbReference type="AlphaFoldDB" id="A0A3B7MTA0"/>
<dbReference type="SUPFAM" id="SSF49452">
    <property type="entry name" value="Starch-binding domain-like"/>
    <property type="match status" value="1"/>
</dbReference>
<feature type="chain" id="PRO_5017825584" evidence="2">
    <location>
        <begin position="21"/>
        <end position="989"/>
    </location>
</feature>
<dbReference type="Pfam" id="PF13620">
    <property type="entry name" value="CarboxypepD_reg"/>
    <property type="match status" value="1"/>
</dbReference>
<keyword evidence="4" id="KW-0675">Receptor</keyword>
<evidence type="ECO:0000313" key="5">
    <source>
        <dbReference type="Proteomes" id="UP000263900"/>
    </source>
</evidence>
<proteinExistence type="predicted"/>
<evidence type="ECO:0000313" key="4">
    <source>
        <dbReference type="EMBL" id="AXY76613.1"/>
    </source>
</evidence>
<name>A0A3B7MTA0_9BACT</name>
<dbReference type="InterPro" id="IPR013784">
    <property type="entry name" value="Carb-bd-like_fold"/>
</dbReference>
<organism evidence="4 5">
    <name type="scientific">Paraflavitalea soli</name>
    <dbReference type="NCBI Taxonomy" id="2315862"/>
    <lineage>
        <taxon>Bacteria</taxon>
        <taxon>Pseudomonadati</taxon>
        <taxon>Bacteroidota</taxon>
        <taxon>Chitinophagia</taxon>
        <taxon>Chitinophagales</taxon>
        <taxon>Chitinophagaceae</taxon>
        <taxon>Paraflavitalea</taxon>
    </lineage>
</organism>
<dbReference type="Pfam" id="PF14905">
    <property type="entry name" value="OMP_b-brl_3"/>
    <property type="match status" value="2"/>
</dbReference>
<accession>A0A3B7MTA0</accession>
<keyword evidence="5" id="KW-1185">Reference proteome</keyword>
<feature type="signal peptide" evidence="2">
    <location>
        <begin position="1"/>
        <end position="20"/>
    </location>
</feature>
<dbReference type="OrthoDB" id="606930at2"/>
<dbReference type="SUPFAM" id="SSF56935">
    <property type="entry name" value="Porins"/>
    <property type="match status" value="1"/>
</dbReference>
<evidence type="ECO:0000259" key="3">
    <source>
        <dbReference type="Pfam" id="PF14905"/>
    </source>
</evidence>
<protein>
    <submittedName>
        <fullName evidence="4">TonB-dependent receptor</fullName>
    </submittedName>
</protein>
<dbReference type="KEGG" id="pseg:D3H65_22575"/>
<feature type="domain" description="Outer membrane protein beta-barrel" evidence="3">
    <location>
        <begin position="830"/>
        <end position="956"/>
    </location>
</feature>